<dbReference type="Pfam" id="PF13975">
    <property type="entry name" value="gag-asp_proteas"/>
    <property type="match status" value="1"/>
</dbReference>
<sequence>MNLGELSEFLYQKPLMALTIAAILVSILAGMLTVRYPRLSHGLRNTSYLGLTAALLLTVASLAGNAHRSDAALWLDQLRPATVQGAQTVLPLRTDGHFWVEAQLNGQPVNFLIDTGATYTGISQSVAQRAGILPDQGDQGVMLDTANGTIVARMATAGSLRFGSIEANALPVAIGPDNEVETNVIGMNLLSQLGSWRVENNQLILVPRAAASDE</sequence>
<comment type="caution">
    <text evidence="4">The sequence shown here is derived from an EMBL/GenBank/DDBJ whole genome shotgun (WGS) entry which is preliminary data.</text>
</comment>
<dbReference type="InterPro" id="IPR021109">
    <property type="entry name" value="Peptidase_aspartic_dom_sf"/>
</dbReference>
<dbReference type="CDD" id="cd05483">
    <property type="entry name" value="retropepsin_like_bacteria"/>
    <property type="match status" value="1"/>
</dbReference>
<dbReference type="SUPFAM" id="SSF50630">
    <property type="entry name" value="Acid proteases"/>
    <property type="match status" value="1"/>
</dbReference>
<feature type="transmembrane region" description="Helical" evidence="2">
    <location>
        <begin position="15"/>
        <end position="34"/>
    </location>
</feature>
<evidence type="ECO:0000259" key="3">
    <source>
        <dbReference type="PROSITE" id="PS50175"/>
    </source>
</evidence>
<dbReference type="GO" id="GO:0008233">
    <property type="term" value="F:peptidase activity"/>
    <property type="evidence" value="ECO:0007669"/>
    <property type="project" value="UniProtKB-KW"/>
</dbReference>
<proteinExistence type="predicted"/>
<protein>
    <submittedName>
        <fullName evidence="4">TIGR02281 family clan AA aspartic protease</fullName>
    </submittedName>
</protein>
<dbReference type="GO" id="GO:0006508">
    <property type="term" value="P:proteolysis"/>
    <property type="evidence" value="ECO:0007669"/>
    <property type="project" value="UniProtKB-KW"/>
</dbReference>
<dbReference type="PROSITE" id="PS50175">
    <property type="entry name" value="ASP_PROT_RETROV"/>
    <property type="match status" value="1"/>
</dbReference>
<dbReference type="Proteomes" id="UP001589858">
    <property type="component" value="Unassembled WGS sequence"/>
</dbReference>
<keyword evidence="2" id="KW-1133">Transmembrane helix</keyword>
<name>A0ABV6S9W8_9SPHN</name>
<gene>
    <name evidence="4" type="ORF">ACFFF8_15760</name>
</gene>
<dbReference type="InterPro" id="IPR034122">
    <property type="entry name" value="Retropepsin-like_bacterial"/>
</dbReference>
<keyword evidence="5" id="KW-1185">Reference proteome</keyword>
<keyword evidence="2" id="KW-0472">Membrane</keyword>
<evidence type="ECO:0000256" key="2">
    <source>
        <dbReference type="SAM" id="Phobius"/>
    </source>
</evidence>
<keyword evidence="4" id="KW-0645">Protease</keyword>
<dbReference type="RefSeq" id="WP_267218770.1">
    <property type="nucleotide sequence ID" value="NZ_JAPCWC010000002.1"/>
</dbReference>
<keyword evidence="1" id="KW-0378">Hydrolase</keyword>
<reference evidence="4 5" key="1">
    <citation type="submission" date="2024-09" db="EMBL/GenBank/DDBJ databases">
        <authorList>
            <person name="Sun Q."/>
            <person name="Mori K."/>
        </authorList>
    </citation>
    <scope>NUCLEOTIDE SEQUENCE [LARGE SCALE GENOMIC DNA]</scope>
    <source>
        <strain evidence="4 5">CICC 11035S</strain>
    </source>
</reference>
<evidence type="ECO:0000256" key="1">
    <source>
        <dbReference type="ARBA" id="ARBA00022801"/>
    </source>
</evidence>
<keyword evidence="2" id="KW-0812">Transmembrane</keyword>
<organism evidence="4 5">
    <name type="scientific">Novosphingobium clariflavum</name>
    <dbReference type="NCBI Taxonomy" id="2029884"/>
    <lineage>
        <taxon>Bacteria</taxon>
        <taxon>Pseudomonadati</taxon>
        <taxon>Pseudomonadota</taxon>
        <taxon>Alphaproteobacteria</taxon>
        <taxon>Sphingomonadales</taxon>
        <taxon>Sphingomonadaceae</taxon>
        <taxon>Novosphingobium</taxon>
    </lineage>
</organism>
<dbReference type="Gene3D" id="2.40.70.10">
    <property type="entry name" value="Acid Proteases"/>
    <property type="match status" value="1"/>
</dbReference>
<feature type="transmembrane region" description="Helical" evidence="2">
    <location>
        <begin position="46"/>
        <end position="64"/>
    </location>
</feature>
<dbReference type="InterPro" id="IPR001995">
    <property type="entry name" value="Peptidase_A2_cat"/>
</dbReference>
<dbReference type="InterPro" id="IPR011969">
    <property type="entry name" value="Clan_AA_Asp_peptidase_C"/>
</dbReference>
<evidence type="ECO:0000313" key="5">
    <source>
        <dbReference type="Proteomes" id="UP001589858"/>
    </source>
</evidence>
<evidence type="ECO:0000313" key="4">
    <source>
        <dbReference type="EMBL" id="MFC0686050.1"/>
    </source>
</evidence>
<feature type="domain" description="Peptidase A2" evidence="3">
    <location>
        <begin position="109"/>
        <end position="189"/>
    </location>
</feature>
<dbReference type="NCBIfam" id="TIGR02281">
    <property type="entry name" value="clan_AA_DTGA"/>
    <property type="match status" value="1"/>
</dbReference>
<accession>A0ABV6S9W8</accession>
<dbReference type="EMBL" id="JBHLTM010000061">
    <property type="protein sequence ID" value="MFC0686050.1"/>
    <property type="molecule type" value="Genomic_DNA"/>
</dbReference>